<evidence type="ECO:0000259" key="1">
    <source>
        <dbReference type="PROSITE" id="PS51186"/>
    </source>
</evidence>
<dbReference type="InterPro" id="IPR000182">
    <property type="entry name" value="GNAT_dom"/>
</dbReference>
<evidence type="ECO:0000313" key="2">
    <source>
        <dbReference type="EMBL" id="MBP2185165.1"/>
    </source>
</evidence>
<gene>
    <name evidence="2" type="ORF">JOM49_006691</name>
</gene>
<dbReference type="Pfam" id="PF13508">
    <property type="entry name" value="Acetyltransf_7"/>
    <property type="match status" value="1"/>
</dbReference>
<keyword evidence="3" id="KW-1185">Reference proteome</keyword>
<sequence length="197" mass="21562">MTGTTAIRRARAAEAGRVAGLIATAFESLDVSKWLVPDPHPRRATLAGNFHILVDHVLAHGHVDLLGDHAAAVWLPQEAGVELPPPPDYDARLLAACGPYTDRFRALDDAFEASHPHEPHHHLAFMAVHPDAQGQGLGTTLLRHHHRELDAAGTAAYLEASSLRAAALYEREGYHFRGEPFHLPDGPPMYPMWRDPA</sequence>
<proteinExistence type="predicted"/>
<dbReference type="SUPFAM" id="SSF55729">
    <property type="entry name" value="Acyl-CoA N-acyltransferases (Nat)"/>
    <property type="match status" value="1"/>
</dbReference>
<dbReference type="InterPro" id="IPR052523">
    <property type="entry name" value="Trichothecene_AcTrans"/>
</dbReference>
<dbReference type="Gene3D" id="3.40.630.30">
    <property type="match status" value="1"/>
</dbReference>
<evidence type="ECO:0000313" key="3">
    <source>
        <dbReference type="Proteomes" id="UP000741013"/>
    </source>
</evidence>
<dbReference type="PANTHER" id="PTHR42791:SF1">
    <property type="entry name" value="N-ACETYLTRANSFERASE DOMAIN-CONTAINING PROTEIN"/>
    <property type="match status" value="1"/>
</dbReference>
<protein>
    <submittedName>
        <fullName evidence="2">Ribosomal protein S18 acetylase RimI-like enzyme</fullName>
    </submittedName>
</protein>
<feature type="domain" description="N-acetyltransferase" evidence="1">
    <location>
        <begin position="61"/>
        <end position="197"/>
    </location>
</feature>
<organism evidence="2 3">
    <name type="scientific">Amycolatopsis magusensis</name>
    <dbReference type="NCBI Taxonomy" id="882444"/>
    <lineage>
        <taxon>Bacteria</taxon>
        <taxon>Bacillati</taxon>
        <taxon>Actinomycetota</taxon>
        <taxon>Actinomycetes</taxon>
        <taxon>Pseudonocardiales</taxon>
        <taxon>Pseudonocardiaceae</taxon>
        <taxon>Amycolatopsis</taxon>
    </lineage>
</organism>
<dbReference type="InterPro" id="IPR016181">
    <property type="entry name" value="Acyl_CoA_acyltransferase"/>
</dbReference>
<dbReference type="Proteomes" id="UP000741013">
    <property type="component" value="Unassembled WGS sequence"/>
</dbReference>
<reference evidence="2 3" key="1">
    <citation type="submission" date="2021-03" db="EMBL/GenBank/DDBJ databases">
        <title>Sequencing the genomes of 1000 actinobacteria strains.</title>
        <authorList>
            <person name="Klenk H.-P."/>
        </authorList>
    </citation>
    <scope>NUCLEOTIDE SEQUENCE [LARGE SCALE GENOMIC DNA]</scope>
    <source>
        <strain evidence="2 3">DSM 45510</strain>
    </source>
</reference>
<comment type="caution">
    <text evidence="2">The sequence shown here is derived from an EMBL/GenBank/DDBJ whole genome shotgun (WGS) entry which is preliminary data.</text>
</comment>
<dbReference type="PANTHER" id="PTHR42791">
    <property type="entry name" value="GNAT FAMILY ACETYLTRANSFERASE"/>
    <property type="match status" value="1"/>
</dbReference>
<dbReference type="CDD" id="cd04301">
    <property type="entry name" value="NAT_SF"/>
    <property type="match status" value="1"/>
</dbReference>
<name>A0ABS4Q230_9PSEU</name>
<dbReference type="RefSeq" id="WP_209668092.1">
    <property type="nucleotide sequence ID" value="NZ_JAGGMS010000001.1"/>
</dbReference>
<dbReference type="PROSITE" id="PS51186">
    <property type="entry name" value="GNAT"/>
    <property type="match status" value="1"/>
</dbReference>
<accession>A0ABS4Q230</accession>
<dbReference type="EMBL" id="JAGGMS010000001">
    <property type="protein sequence ID" value="MBP2185165.1"/>
    <property type="molecule type" value="Genomic_DNA"/>
</dbReference>